<gene>
    <name evidence="1" type="ORF">GSTENG00036207001</name>
</gene>
<name>Q4RAL1_TETNG</name>
<dbReference type="EMBL" id="CAAE01023409">
    <property type="protein sequence ID" value="CAG14572.1"/>
    <property type="molecule type" value="Genomic_DNA"/>
</dbReference>
<dbReference type="AlphaFoldDB" id="Q4RAL1"/>
<reference evidence="1" key="1">
    <citation type="journal article" date="2004" name="Nature">
        <title>Genome duplication in the teleost fish Tetraodon nigroviridis reveals the early vertebrate proto-karyotype.</title>
        <authorList>
            <person name="Jaillon O."/>
            <person name="Aury J.-M."/>
            <person name="Brunet F."/>
            <person name="Petit J.-L."/>
            <person name="Stange-Thomann N."/>
            <person name="Mauceli E."/>
            <person name="Bouneau L."/>
            <person name="Fischer C."/>
            <person name="Ozouf-Costaz C."/>
            <person name="Bernot A."/>
            <person name="Nicaud S."/>
            <person name="Jaffe D."/>
            <person name="Fisher S."/>
            <person name="Lutfalla G."/>
            <person name="Dossat C."/>
            <person name="Segurens B."/>
            <person name="Dasilva C."/>
            <person name="Salanoubat M."/>
            <person name="Levy M."/>
            <person name="Boudet N."/>
            <person name="Castellano S."/>
            <person name="Anthouard V."/>
            <person name="Jubin C."/>
            <person name="Castelli V."/>
            <person name="Katinka M."/>
            <person name="Vacherie B."/>
            <person name="Biemont C."/>
            <person name="Skalli Z."/>
            <person name="Cattolico L."/>
            <person name="Poulain J."/>
            <person name="De Berardinis V."/>
            <person name="Cruaud C."/>
            <person name="Duprat S."/>
            <person name="Brottier P."/>
            <person name="Coutanceau J.-P."/>
            <person name="Gouzy J."/>
            <person name="Parra G."/>
            <person name="Lardier G."/>
            <person name="Chapple C."/>
            <person name="McKernan K.J."/>
            <person name="McEwan P."/>
            <person name="Bosak S."/>
            <person name="Kellis M."/>
            <person name="Volff J.-N."/>
            <person name="Guigo R."/>
            <person name="Zody M.C."/>
            <person name="Mesirov J."/>
            <person name="Lindblad-Toh K."/>
            <person name="Birren B."/>
            <person name="Nusbaum C."/>
            <person name="Kahn D."/>
            <person name="Robinson-Rechavi M."/>
            <person name="Laudet V."/>
            <person name="Schachter V."/>
            <person name="Quetier F."/>
            <person name="Saurin W."/>
            <person name="Scarpelli C."/>
            <person name="Wincker P."/>
            <person name="Lander E.S."/>
            <person name="Weissenbach J."/>
            <person name="Roest Crollius H."/>
        </authorList>
    </citation>
    <scope>NUCLEOTIDE SEQUENCE [LARGE SCALE GENOMIC DNA]</scope>
</reference>
<comment type="caution">
    <text evidence="1">The sequence shown here is derived from an EMBL/GenBank/DDBJ whole genome shotgun (WGS) entry which is preliminary data.</text>
</comment>
<accession>Q4RAL1</accession>
<evidence type="ECO:0000313" key="1">
    <source>
        <dbReference type="EMBL" id="CAG14572.1"/>
    </source>
</evidence>
<reference evidence="1" key="2">
    <citation type="submission" date="2004-02" db="EMBL/GenBank/DDBJ databases">
        <authorList>
            <consortium name="Genoscope"/>
            <consortium name="Whitehead Institute Centre for Genome Research"/>
        </authorList>
    </citation>
    <scope>NUCLEOTIDE SEQUENCE</scope>
</reference>
<proteinExistence type="predicted"/>
<dbReference type="KEGG" id="tng:GSTEN00036207G001"/>
<sequence>SRGCDVHWPRHPRHPCHGRLNREQAYR</sequence>
<organism evidence="1">
    <name type="scientific">Tetraodon nigroviridis</name>
    <name type="common">Spotted green pufferfish</name>
    <name type="synonym">Chelonodon nigroviridis</name>
    <dbReference type="NCBI Taxonomy" id="99883"/>
    <lineage>
        <taxon>Eukaryota</taxon>
        <taxon>Metazoa</taxon>
        <taxon>Chordata</taxon>
        <taxon>Craniata</taxon>
        <taxon>Vertebrata</taxon>
        <taxon>Euteleostomi</taxon>
        <taxon>Actinopterygii</taxon>
        <taxon>Neopterygii</taxon>
        <taxon>Teleostei</taxon>
        <taxon>Neoteleostei</taxon>
        <taxon>Acanthomorphata</taxon>
        <taxon>Eupercaria</taxon>
        <taxon>Tetraodontiformes</taxon>
        <taxon>Tetradontoidea</taxon>
        <taxon>Tetraodontidae</taxon>
        <taxon>Tetraodon</taxon>
    </lineage>
</organism>
<protein>
    <submittedName>
        <fullName evidence="1">(spotted green pufferfish) hypothetical protein</fullName>
    </submittedName>
</protein>
<feature type="non-terminal residue" evidence="1">
    <location>
        <position position="1"/>
    </location>
</feature>